<reference evidence="2" key="1">
    <citation type="journal article" date="2023" name="G3 (Bethesda)">
        <title>Genome assembly and association tests identify interacting loci associated with vigor, precocity, and sex in interspecific pistachio rootstocks.</title>
        <authorList>
            <person name="Palmer W."/>
            <person name="Jacygrad E."/>
            <person name="Sagayaradj S."/>
            <person name="Cavanaugh K."/>
            <person name="Han R."/>
            <person name="Bertier L."/>
            <person name="Beede B."/>
            <person name="Kafkas S."/>
            <person name="Golino D."/>
            <person name="Preece J."/>
            <person name="Michelmore R."/>
        </authorList>
    </citation>
    <scope>NUCLEOTIDE SEQUENCE [LARGE SCALE GENOMIC DNA]</scope>
</reference>
<keyword evidence="2" id="KW-1185">Reference proteome</keyword>
<dbReference type="EMBL" id="CM047740">
    <property type="protein sequence ID" value="KAJ0039885.1"/>
    <property type="molecule type" value="Genomic_DNA"/>
</dbReference>
<evidence type="ECO:0000313" key="1">
    <source>
        <dbReference type="EMBL" id="KAJ0039885.1"/>
    </source>
</evidence>
<proteinExistence type="predicted"/>
<dbReference type="Proteomes" id="UP001163603">
    <property type="component" value="Chromosome 5"/>
</dbReference>
<name>A0ACC0YPA0_9ROSI</name>
<sequence length="596" mass="65533">MATTDCNNADTSNSVLGYSCNGLNRSCQAYLIFRSLPPFDSVVSISTLFASDPSQLSQINSVSEIATFETNRMVIVPITCSCSGQYYQANTSYVIKSGDTYLLIANNTFQGLSTCRALQEQNRNVSNNLPIGTRVVVPVRCACPTKNQTDVGVQYLLSYLVKPGDTVEIISTRFGVDTGRTLEANRLSEQSTIHPFTTLLVPLENPPVDSQTIESPPPPPSSTSNSSSSEGSKKTWIYVVVGVLSGSTLLLILGAIIYCKCFARSNKKESDSIVVSKSFEAREKPMKKELDEESQDFLDSMSNIAQSLEVYNFKELQSATDNFSPSCLIKGSVYRGTINGDFAAIKKMNGDVSKEINLLNRINHSNLIRLSGICFNDGNWYLVYEFAVNGPLSDWIFDNKNEGKLLNWAQRIQIALDVATGLNYLHSFTSPTHVHKDIKSSNVLLDGDFRAKIANFALARPTDAQEGEFALTRHIVGTKGFMAPEYLENGLVSTKLDVYAFGVLMLEILTGKEATALYGEENMHLSDTLNIVLNNEDGQESLGHFIDPSMQGNYPLELAIFVIRLADSCLKKNPAHRPAMDEIVQSLSRILKASLT</sequence>
<protein>
    <submittedName>
        <fullName evidence="1">Uncharacterized protein</fullName>
    </submittedName>
</protein>
<evidence type="ECO:0000313" key="2">
    <source>
        <dbReference type="Proteomes" id="UP001163603"/>
    </source>
</evidence>
<gene>
    <name evidence="1" type="ORF">Pint_28202</name>
</gene>
<comment type="caution">
    <text evidence="1">The sequence shown here is derived from an EMBL/GenBank/DDBJ whole genome shotgun (WGS) entry which is preliminary data.</text>
</comment>
<accession>A0ACC0YPA0</accession>
<organism evidence="1 2">
    <name type="scientific">Pistacia integerrima</name>
    <dbReference type="NCBI Taxonomy" id="434235"/>
    <lineage>
        <taxon>Eukaryota</taxon>
        <taxon>Viridiplantae</taxon>
        <taxon>Streptophyta</taxon>
        <taxon>Embryophyta</taxon>
        <taxon>Tracheophyta</taxon>
        <taxon>Spermatophyta</taxon>
        <taxon>Magnoliopsida</taxon>
        <taxon>eudicotyledons</taxon>
        <taxon>Gunneridae</taxon>
        <taxon>Pentapetalae</taxon>
        <taxon>rosids</taxon>
        <taxon>malvids</taxon>
        <taxon>Sapindales</taxon>
        <taxon>Anacardiaceae</taxon>
        <taxon>Pistacia</taxon>
    </lineage>
</organism>